<evidence type="ECO:0000256" key="1">
    <source>
        <dbReference type="SAM" id="Phobius"/>
    </source>
</evidence>
<evidence type="ECO:0000313" key="2">
    <source>
        <dbReference type="EMBL" id="GGT35717.1"/>
    </source>
</evidence>
<keyword evidence="1" id="KW-0812">Transmembrane</keyword>
<dbReference type="RefSeq" id="WP_189707884.1">
    <property type="nucleotide sequence ID" value="NZ_BMSA01000002.1"/>
</dbReference>
<protein>
    <submittedName>
        <fullName evidence="2">Uncharacterized protein</fullName>
    </submittedName>
</protein>
<reference evidence="2" key="1">
    <citation type="journal article" date="2014" name="Int. J. Syst. Evol. Microbiol.">
        <title>Complete genome sequence of Corynebacterium casei LMG S-19264T (=DSM 44701T), isolated from a smear-ripened cheese.</title>
        <authorList>
            <consortium name="US DOE Joint Genome Institute (JGI-PGF)"/>
            <person name="Walter F."/>
            <person name="Albersmeier A."/>
            <person name="Kalinowski J."/>
            <person name="Ruckert C."/>
        </authorList>
    </citation>
    <scope>NUCLEOTIDE SEQUENCE</scope>
    <source>
        <strain evidence="2">JCM 4125</strain>
    </source>
</reference>
<keyword evidence="1" id="KW-0472">Membrane</keyword>
<evidence type="ECO:0000313" key="3">
    <source>
        <dbReference type="Proteomes" id="UP000646776"/>
    </source>
</evidence>
<comment type="caution">
    <text evidence="2">The sequence shown here is derived from an EMBL/GenBank/DDBJ whole genome shotgun (WGS) entry which is preliminary data.</text>
</comment>
<gene>
    <name evidence="2" type="ORF">GCM10010226_09810</name>
</gene>
<reference evidence="2" key="2">
    <citation type="submission" date="2020-09" db="EMBL/GenBank/DDBJ databases">
        <authorList>
            <person name="Sun Q."/>
            <person name="Ohkuma M."/>
        </authorList>
    </citation>
    <scope>NUCLEOTIDE SEQUENCE</scope>
    <source>
        <strain evidence="2">JCM 4125</strain>
    </source>
</reference>
<proteinExistence type="predicted"/>
<keyword evidence="3" id="KW-1185">Reference proteome</keyword>
<organism evidence="2 3">
    <name type="scientific">Streptomyces phaeofaciens</name>
    <dbReference type="NCBI Taxonomy" id="68254"/>
    <lineage>
        <taxon>Bacteria</taxon>
        <taxon>Bacillati</taxon>
        <taxon>Actinomycetota</taxon>
        <taxon>Actinomycetes</taxon>
        <taxon>Kitasatosporales</taxon>
        <taxon>Streptomycetaceae</taxon>
        <taxon>Streptomyces</taxon>
    </lineage>
</organism>
<sequence length="222" mass="24229">MDKANPSQEKAATWASAKGFFVGLTVLCVAGAAVWFGYVQFFTKGLDHLPAKVCDGTVERDTVKQVLPSARSAEEGSKRQSSGEDLTFYCHVDTSGDASLWGEARIRPLSRADWLESYQESGDGSRLSRASVDGIEALARSDDKYAAVYVPCVPRSVDSADASEDYGVVTRVYAEGDTEATGEALEQRLTDIAYRLSEHTYELAECQNSLAFPEELPRYENG</sequence>
<dbReference type="EMBL" id="BMSA01000002">
    <property type="protein sequence ID" value="GGT35717.1"/>
    <property type="molecule type" value="Genomic_DNA"/>
</dbReference>
<dbReference type="AlphaFoldDB" id="A0A918H4D7"/>
<accession>A0A918H4D7</accession>
<feature type="transmembrane region" description="Helical" evidence="1">
    <location>
        <begin position="20"/>
        <end position="39"/>
    </location>
</feature>
<dbReference type="Proteomes" id="UP000646776">
    <property type="component" value="Unassembled WGS sequence"/>
</dbReference>
<keyword evidence="1" id="KW-1133">Transmembrane helix</keyword>
<name>A0A918H4D7_9ACTN</name>